<keyword evidence="2" id="KW-1185">Reference proteome</keyword>
<evidence type="ECO:0000313" key="2">
    <source>
        <dbReference type="Proteomes" id="UP001354227"/>
    </source>
</evidence>
<name>A0ABU7HFN4_9PSED</name>
<organism evidence="1 2">
    <name type="scientific">Pseudomonas carassii</name>
    <dbReference type="NCBI Taxonomy" id="3115855"/>
    <lineage>
        <taxon>Bacteria</taxon>
        <taxon>Pseudomonadati</taxon>
        <taxon>Pseudomonadota</taxon>
        <taxon>Gammaproteobacteria</taxon>
        <taxon>Pseudomonadales</taxon>
        <taxon>Pseudomonadaceae</taxon>
        <taxon>Pseudomonas</taxon>
    </lineage>
</organism>
<comment type="caution">
    <text evidence="1">The sequence shown here is derived from an EMBL/GenBank/DDBJ whole genome shotgun (WGS) entry which is preliminary data.</text>
</comment>
<dbReference type="Proteomes" id="UP001354227">
    <property type="component" value="Unassembled WGS sequence"/>
</dbReference>
<dbReference type="NCBIfam" id="TIGR03696">
    <property type="entry name" value="Rhs_assc_core"/>
    <property type="match status" value="1"/>
</dbReference>
<dbReference type="InterPro" id="IPR022385">
    <property type="entry name" value="Rhs_assc_core"/>
</dbReference>
<gene>
    <name evidence="1" type="ORF">V0R62_20830</name>
</gene>
<accession>A0ABU7HFN4</accession>
<dbReference type="Gene3D" id="2.180.10.10">
    <property type="entry name" value="RHS repeat-associated core"/>
    <property type="match status" value="1"/>
</dbReference>
<proteinExistence type="predicted"/>
<protein>
    <submittedName>
        <fullName evidence="1">RHS repeat-associated core domain-containing protein</fullName>
    </submittedName>
</protein>
<sequence length="262" mass="29853">MRLLARDRQHSIMSSHDSSDRVTTVYSYVSFGSVSRTDTDRQPLAYTGKVQELITMGYLLGNGKRNYNPTLMRFNSPDALSPFRAGGINAYAYCSNNPTNFTDPSGNRRIGIRHQDKPHNDKLLKIAMKASNATTPSEKQEFLDLHKLLRTAYDSAPESVDQLHQQNPKYTKNIKKLSIQSANFYGRELLKKRFGEQSDPYVLGMLTQDRQRVELIAKAPWVSVDYSNNKMHLEENTPASTRHIIDLVTFFIDISSTRTENN</sequence>
<dbReference type="RefSeq" id="WP_330105031.1">
    <property type="nucleotide sequence ID" value="NZ_JAZDCT010000032.1"/>
</dbReference>
<reference evidence="1" key="1">
    <citation type="submission" date="2024-01" db="EMBL/GenBank/DDBJ databases">
        <title>Unpublished Manusciprt.</title>
        <authorList>
            <person name="Duman M."/>
            <person name="Valdes E.G."/>
            <person name="Ajmi N."/>
            <person name="Altun S."/>
            <person name="Saticioglu I.B."/>
        </authorList>
    </citation>
    <scope>NUCLEOTIDE SEQUENCE</scope>
    <source>
        <strain evidence="1">137P</strain>
    </source>
</reference>
<dbReference type="EMBL" id="JAZDCT010000032">
    <property type="protein sequence ID" value="MEE1890113.1"/>
    <property type="molecule type" value="Genomic_DNA"/>
</dbReference>
<dbReference type="SUPFAM" id="SSF56399">
    <property type="entry name" value="ADP-ribosylation"/>
    <property type="match status" value="1"/>
</dbReference>
<evidence type="ECO:0000313" key="1">
    <source>
        <dbReference type="EMBL" id="MEE1890113.1"/>
    </source>
</evidence>